<dbReference type="Pfam" id="PF23500">
    <property type="entry name" value="DUF7133"/>
    <property type="match status" value="1"/>
</dbReference>
<dbReference type="RefSeq" id="WP_132115246.1">
    <property type="nucleotide sequence ID" value="NZ_SMJU01000003.1"/>
</dbReference>
<evidence type="ECO:0000256" key="3">
    <source>
        <dbReference type="ARBA" id="ARBA00023004"/>
    </source>
</evidence>
<dbReference type="OrthoDB" id="9808161at2"/>
<dbReference type="InterPro" id="IPR011989">
    <property type="entry name" value="ARM-like"/>
</dbReference>
<feature type="domain" description="Cytochrome c" evidence="5">
    <location>
        <begin position="822"/>
        <end position="954"/>
    </location>
</feature>
<proteinExistence type="predicted"/>
<keyword evidence="2 4" id="KW-0479">Metal-binding</keyword>
<dbReference type="Gene3D" id="1.25.10.10">
    <property type="entry name" value="Leucine-rich Repeat Variant"/>
    <property type="match status" value="1"/>
</dbReference>
<dbReference type="SUPFAM" id="SSF46626">
    <property type="entry name" value="Cytochrome c"/>
    <property type="match status" value="1"/>
</dbReference>
<dbReference type="Pfam" id="PF00034">
    <property type="entry name" value="Cytochrom_C"/>
    <property type="match status" value="1"/>
</dbReference>
<evidence type="ECO:0000256" key="4">
    <source>
        <dbReference type="PROSITE-ProRule" id="PRU00433"/>
    </source>
</evidence>
<dbReference type="InterPro" id="IPR016024">
    <property type="entry name" value="ARM-type_fold"/>
</dbReference>
<name>A0A4R4KL98_9BACT</name>
<protein>
    <submittedName>
        <fullName evidence="6">C-type cytochrome</fullName>
    </submittedName>
</protein>
<dbReference type="InterPro" id="IPR009056">
    <property type="entry name" value="Cyt_c-like_dom"/>
</dbReference>
<comment type="caution">
    <text evidence="6">The sequence shown here is derived from an EMBL/GenBank/DDBJ whole genome shotgun (WGS) entry which is preliminary data.</text>
</comment>
<keyword evidence="1 4" id="KW-0349">Heme</keyword>
<organism evidence="6 7">
    <name type="scientific">Arundinibacter roseus</name>
    <dbReference type="NCBI Taxonomy" id="2070510"/>
    <lineage>
        <taxon>Bacteria</taxon>
        <taxon>Pseudomonadati</taxon>
        <taxon>Bacteroidota</taxon>
        <taxon>Cytophagia</taxon>
        <taxon>Cytophagales</taxon>
        <taxon>Spirosomataceae</taxon>
        <taxon>Arundinibacter</taxon>
    </lineage>
</organism>
<dbReference type="GO" id="GO:0009055">
    <property type="term" value="F:electron transfer activity"/>
    <property type="evidence" value="ECO:0007669"/>
    <property type="project" value="InterPro"/>
</dbReference>
<dbReference type="NCBIfam" id="TIGR02604">
    <property type="entry name" value="Piru_Ver_Nterm"/>
    <property type="match status" value="1"/>
</dbReference>
<dbReference type="Gene3D" id="1.10.760.10">
    <property type="entry name" value="Cytochrome c-like domain"/>
    <property type="match status" value="1"/>
</dbReference>
<keyword evidence="7" id="KW-1185">Reference proteome</keyword>
<dbReference type="Gene3D" id="2.120.10.30">
    <property type="entry name" value="TolB, C-terminal domain"/>
    <property type="match status" value="1"/>
</dbReference>
<dbReference type="InterPro" id="IPR013427">
    <property type="entry name" value="Haem-bd_dom_put"/>
</dbReference>
<dbReference type="InterPro" id="IPR013428">
    <property type="entry name" value="Membrane-bound_put_N"/>
</dbReference>
<reference evidence="6 7" key="1">
    <citation type="submission" date="2019-02" db="EMBL/GenBank/DDBJ databases">
        <title>Arundinibacter roseus gen. nov., sp. nov., a new member of the family Cytophagaceae.</title>
        <authorList>
            <person name="Szuroczki S."/>
            <person name="Khayer B."/>
            <person name="Sproer C."/>
            <person name="Toumi M."/>
            <person name="Szabo A."/>
            <person name="Felfoldi T."/>
            <person name="Schumann P."/>
            <person name="Toth E."/>
        </authorList>
    </citation>
    <scope>NUCLEOTIDE SEQUENCE [LARGE SCALE GENOMIC DNA]</scope>
    <source>
        <strain evidence="6 7">DMA-k-7a</strain>
    </source>
</reference>
<dbReference type="PANTHER" id="PTHR33546">
    <property type="entry name" value="LARGE, MULTIFUNCTIONAL SECRETED PROTEIN-RELATED"/>
    <property type="match status" value="1"/>
</dbReference>
<evidence type="ECO:0000259" key="5">
    <source>
        <dbReference type="PROSITE" id="PS51007"/>
    </source>
</evidence>
<dbReference type="NCBIfam" id="TIGR02603">
    <property type="entry name" value="CxxCH_TIGR02603"/>
    <property type="match status" value="1"/>
</dbReference>
<keyword evidence="3 4" id="KW-0408">Iron</keyword>
<dbReference type="PROSITE" id="PS51007">
    <property type="entry name" value="CYTC"/>
    <property type="match status" value="1"/>
</dbReference>
<evidence type="ECO:0000256" key="1">
    <source>
        <dbReference type="ARBA" id="ARBA00022617"/>
    </source>
</evidence>
<dbReference type="SUPFAM" id="SSF48371">
    <property type="entry name" value="ARM repeat"/>
    <property type="match status" value="1"/>
</dbReference>
<dbReference type="SUPFAM" id="SSF50952">
    <property type="entry name" value="Soluble quinoprotein glucose dehydrogenase"/>
    <property type="match status" value="1"/>
</dbReference>
<gene>
    <name evidence="6" type="ORF">EZE20_05225</name>
</gene>
<sequence length="954" mass="105113">MKLNKKSTWALSGFFLLAGGLGLGLIQPTEDPSHLYLPDDLEATLWAEAPMLYNPTNMDIDAKGRVWITEAVNYRDFKTNPEDRLSHASKGDRIMILEDRDGDGKAETSTVFVQDTLLTAPLGIAVIGNKVFVSCAPNLVVYTDEDGDDKPDRREVFLTGFGGFDHDHSLHSLVAGPDGRYYFNTGNAGPHTVTDKSGWTLRSGSLYYGGTPYSTSNQGNRKSDDGRVWVGGLALRINPDGTGLKVMGHNFRNSYEVCLDSYGNMWQNDNDDQVITCRVSFLPENGNAGYFSSDGTRYWQADRRPGQSMFDAHWHQEDPGVMPAGDNTGAGSPTGIVMYEGDELGAENRGTLLSCEAGRNVIFSYKPVSKGAGFELNRTDFIRSFPKASERYEWFETDTDTRKWFRPSDVAVGPDGAIYVADWYDPIVGGHAMQDKKGYGRIFRITPKGKKLRTPTLDLTTVSGLLNALKSPAVNVRMLGFEGLRSKGDAVADQVAALLTAPNPYHRARAIYLLAQLGPAGKKIVRSQLSSPEAAQRLTAFRALRAIEDPNNPDLSIYTILARDPDAANRREVSVALRDIPFEKSKPILNELISRFQGTDPWELEALGTAADGKTEAVYALVKETFDSKPTEWSAARANLTWRLHPSSAVDDLKIRASSANVSDTERRKALTALAFIPQKEAADAMLSLTNSTLPDVSTMALWWLDFRKTNDWSQVYDWEEVAEKSMTPAYKEMIELRKVVMNKTATDQERQQAALRMAQDPNGGNMLIEMKSQGQLSGSISNAVGETLFNNPDQNVRVLASQYFTRNGKALKVDFIARMSSVPAQGKTLFTTYCASCHTHGESGGDIGPDLTMIHKKFDKISLLDAIINPSASMVFGYEAYTFTTKKGESIFGFLLSDGPTIVVKDAGGQRHTLKADQVVKREKLPNSLMPDPTALGLDEQKLADISSYLLQF</sequence>
<evidence type="ECO:0000313" key="6">
    <source>
        <dbReference type="EMBL" id="TDB67351.1"/>
    </source>
</evidence>
<dbReference type="PANTHER" id="PTHR33546:SF1">
    <property type="entry name" value="LARGE, MULTIFUNCTIONAL SECRETED PROTEIN"/>
    <property type="match status" value="1"/>
</dbReference>
<evidence type="ECO:0000313" key="7">
    <source>
        <dbReference type="Proteomes" id="UP000295706"/>
    </source>
</evidence>
<accession>A0A4R4KL98</accession>
<dbReference type="GO" id="GO:0020037">
    <property type="term" value="F:heme binding"/>
    <property type="evidence" value="ECO:0007669"/>
    <property type="project" value="InterPro"/>
</dbReference>
<evidence type="ECO:0000256" key="2">
    <source>
        <dbReference type="ARBA" id="ARBA00022723"/>
    </source>
</evidence>
<dbReference type="GO" id="GO:0046872">
    <property type="term" value="F:metal ion binding"/>
    <property type="evidence" value="ECO:0007669"/>
    <property type="project" value="UniProtKB-KW"/>
</dbReference>
<dbReference type="InterPro" id="IPR011042">
    <property type="entry name" value="6-blade_b-propeller_TolB-like"/>
</dbReference>
<dbReference type="InterPro" id="IPR036909">
    <property type="entry name" value="Cyt_c-like_dom_sf"/>
</dbReference>
<dbReference type="AlphaFoldDB" id="A0A4R4KL98"/>
<dbReference type="InterPro" id="IPR011041">
    <property type="entry name" value="Quinoprot_gluc/sorb_DH_b-prop"/>
</dbReference>
<dbReference type="EMBL" id="SMJU01000003">
    <property type="protein sequence ID" value="TDB67351.1"/>
    <property type="molecule type" value="Genomic_DNA"/>
</dbReference>
<dbReference type="Proteomes" id="UP000295706">
    <property type="component" value="Unassembled WGS sequence"/>
</dbReference>
<dbReference type="InterPro" id="IPR055557">
    <property type="entry name" value="DUF7133"/>
</dbReference>